<dbReference type="Proteomes" id="UP000054314">
    <property type="component" value="Unassembled WGS sequence"/>
</dbReference>
<feature type="compositionally biased region" description="Basic and acidic residues" evidence="1">
    <location>
        <begin position="55"/>
        <end position="67"/>
    </location>
</feature>
<dbReference type="AlphaFoldDB" id="A0A0A0BZG3"/>
<feature type="region of interest" description="Disordered" evidence="1">
    <location>
        <begin position="55"/>
        <end position="76"/>
    </location>
</feature>
<name>A0A0A0BZG3_9CELL</name>
<sequence length="170" mass="18079">MDGFRVSRDAVTGGLMTGAFATAWWALPDVVRSRPVRGLVKAGLVAASVAYEQRRAAHTPDRPDRPAAPDAHLQGVRDLTSANPVLRAEDLGLASPEPPPSRPWMGTAVLAVGAVGLTWAMERGVFVWGEKARARGDRSAHTRHGLILGVVFGALSTVATEALRRADERA</sequence>
<evidence type="ECO:0000256" key="1">
    <source>
        <dbReference type="SAM" id="MobiDB-lite"/>
    </source>
</evidence>
<dbReference type="RefSeq" id="WP_035058398.1">
    <property type="nucleotide sequence ID" value="NZ_AXCZ01000026.1"/>
</dbReference>
<organism evidence="2 3">
    <name type="scientific">Cellulomonas bogoriensis 69B4 = DSM 16987</name>
    <dbReference type="NCBI Taxonomy" id="1386082"/>
    <lineage>
        <taxon>Bacteria</taxon>
        <taxon>Bacillati</taxon>
        <taxon>Actinomycetota</taxon>
        <taxon>Actinomycetes</taxon>
        <taxon>Micrococcales</taxon>
        <taxon>Cellulomonadaceae</taxon>
        <taxon>Cellulomonas</taxon>
    </lineage>
</organism>
<reference evidence="2 3" key="1">
    <citation type="submission" date="2013-08" db="EMBL/GenBank/DDBJ databases">
        <title>Genome sequencing of Cellulomonas bogoriensis 69B4.</title>
        <authorList>
            <person name="Chen F."/>
            <person name="Li Y."/>
            <person name="Wang G."/>
        </authorList>
    </citation>
    <scope>NUCLEOTIDE SEQUENCE [LARGE SCALE GENOMIC DNA]</scope>
    <source>
        <strain evidence="2 3">69B4</strain>
    </source>
</reference>
<keyword evidence="3" id="KW-1185">Reference proteome</keyword>
<dbReference type="EMBL" id="AXCZ01000026">
    <property type="protein sequence ID" value="KGM13758.1"/>
    <property type="molecule type" value="Genomic_DNA"/>
</dbReference>
<accession>A0A0A0BZG3</accession>
<protein>
    <recommendedName>
        <fullName evidence="4">Peptidase S9</fullName>
    </recommendedName>
</protein>
<dbReference type="OrthoDB" id="3260877at2"/>
<comment type="caution">
    <text evidence="2">The sequence shown here is derived from an EMBL/GenBank/DDBJ whole genome shotgun (WGS) entry which is preliminary data.</text>
</comment>
<proteinExistence type="predicted"/>
<evidence type="ECO:0000313" key="2">
    <source>
        <dbReference type="EMBL" id="KGM13758.1"/>
    </source>
</evidence>
<gene>
    <name evidence="2" type="ORF">N869_10420</name>
</gene>
<evidence type="ECO:0008006" key="4">
    <source>
        <dbReference type="Google" id="ProtNLM"/>
    </source>
</evidence>
<evidence type="ECO:0000313" key="3">
    <source>
        <dbReference type="Proteomes" id="UP000054314"/>
    </source>
</evidence>